<organism evidence="2 3">
    <name type="scientific">Candidatus Eisenbergiella merdavium</name>
    <dbReference type="NCBI Taxonomy" id="2838551"/>
    <lineage>
        <taxon>Bacteria</taxon>
        <taxon>Bacillati</taxon>
        <taxon>Bacillota</taxon>
        <taxon>Clostridia</taxon>
        <taxon>Lachnospirales</taxon>
        <taxon>Lachnospiraceae</taxon>
        <taxon>Eisenbergiella</taxon>
    </lineage>
</organism>
<dbReference type="Gene3D" id="1.10.260.40">
    <property type="entry name" value="lambda repressor-like DNA-binding domains"/>
    <property type="match status" value="1"/>
</dbReference>
<accession>A0A9D2NKH7</accession>
<protein>
    <submittedName>
        <fullName evidence="2">Helix-turn-helix transcriptional regulator</fullName>
    </submittedName>
</protein>
<proteinExistence type="predicted"/>
<dbReference type="InterPro" id="IPR001387">
    <property type="entry name" value="Cro/C1-type_HTH"/>
</dbReference>
<feature type="domain" description="HTH cro/C1-type" evidence="1">
    <location>
        <begin position="6"/>
        <end position="58"/>
    </location>
</feature>
<dbReference type="GO" id="GO:0003677">
    <property type="term" value="F:DNA binding"/>
    <property type="evidence" value="ECO:0007669"/>
    <property type="project" value="InterPro"/>
</dbReference>
<evidence type="ECO:0000313" key="2">
    <source>
        <dbReference type="EMBL" id="HJC25399.1"/>
    </source>
</evidence>
<sequence>MLYDNVKRLCKKKGIPISKVENDLGFPRSSICKWNENEPGIRKVQKVADYLQVPIEKLLEEPNLAAQ</sequence>
<dbReference type="AlphaFoldDB" id="A0A9D2NKH7"/>
<comment type="caution">
    <text evidence="2">The sequence shown here is derived from an EMBL/GenBank/DDBJ whole genome shotgun (WGS) entry which is preliminary data.</text>
</comment>
<evidence type="ECO:0000313" key="3">
    <source>
        <dbReference type="Proteomes" id="UP000823891"/>
    </source>
</evidence>
<name>A0A9D2NKH7_9FIRM</name>
<dbReference type="SMART" id="SM00530">
    <property type="entry name" value="HTH_XRE"/>
    <property type="match status" value="1"/>
</dbReference>
<dbReference type="EMBL" id="DWWS01000065">
    <property type="protein sequence ID" value="HJC25399.1"/>
    <property type="molecule type" value="Genomic_DNA"/>
</dbReference>
<reference evidence="2" key="1">
    <citation type="journal article" date="2021" name="PeerJ">
        <title>Extensive microbial diversity within the chicken gut microbiome revealed by metagenomics and culture.</title>
        <authorList>
            <person name="Gilroy R."/>
            <person name="Ravi A."/>
            <person name="Getino M."/>
            <person name="Pursley I."/>
            <person name="Horton D.L."/>
            <person name="Alikhan N.F."/>
            <person name="Baker D."/>
            <person name="Gharbi K."/>
            <person name="Hall N."/>
            <person name="Watson M."/>
            <person name="Adriaenssens E.M."/>
            <person name="Foster-Nyarko E."/>
            <person name="Jarju S."/>
            <person name="Secka A."/>
            <person name="Antonio M."/>
            <person name="Oren A."/>
            <person name="Chaudhuri R.R."/>
            <person name="La Ragione R."/>
            <person name="Hildebrand F."/>
            <person name="Pallen M.J."/>
        </authorList>
    </citation>
    <scope>NUCLEOTIDE SEQUENCE</scope>
    <source>
        <strain evidence="2">USAMLcec2-132</strain>
    </source>
</reference>
<dbReference type="SUPFAM" id="SSF47413">
    <property type="entry name" value="lambda repressor-like DNA-binding domains"/>
    <property type="match status" value="1"/>
</dbReference>
<dbReference type="PROSITE" id="PS50943">
    <property type="entry name" value="HTH_CROC1"/>
    <property type="match status" value="1"/>
</dbReference>
<gene>
    <name evidence="2" type="ORF">H9761_17155</name>
</gene>
<evidence type="ECO:0000259" key="1">
    <source>
        <dbReference type="PROSITE" id="PS50943"/>
    </source>
</evidence>
<dbReference type="Proteomes" id="UP000823891">
    <property type="component" value="Unassembled WGS sequence"/>
</dbReference>
<dbReference type="InterPro" id="IPR010982">
    <property type="entry name" value="Lambda_DNA-bd_dom_sf"/>
</dbReference>
<reference evidence="2" key="2">
    <citation type="submission" date="2021-04" db="EMBL/GenBank/DDBJ databases">
        <authorList>
            <person name="Gilroy R."/>
        </authorList>
    </citation>
    <scope>NUCLEOTIDE SEQUENCE</scope>
    <source>
        <strain evidence="2">USAMLcec2-132</strain>
    </source>
</reference>